<dbReference type="PANTHER" id="PTHR23402:SF1">
    <property type="entry name" value="PYROGLUTAMYL-PEPTIDASE I"/>
    <property type="match status" value="1"/>
</dbReference>
<dbReference type="Proteomes" id="UP000813444">
    <property type="component" value="Unassembled WGS sequence"/>
</dbReference>
<comment type="similarity">
    <text evidence="1">Belongs to the peptidase C15 family.</text>
</comment>
<reference evidence="5" key="1">
    <citation type="journal article" date="2021" name="Nat. Commun.">
        <title>Genetic determinants of endophytism in the Arabidopsis root mycobiome.</title>
        <authorList>
            <person name="Mesny F."/>
            <person name="Miyauchi S."/>
            <person name="Thiergart T."/>
            <person name="Pickel B."/>
            <person name="Atanasova L."/>
            <person name="Karlsson M."/>
            <person name="Huettel B."/>
            <person name="Barry K.W."/>
            <person name="Haridas S."/>
            <person name="Chen C."/>
            <person name="Bauer D."/>
            <person name="Andreopoulos W."/>
            <person name="Pangilinan J."/>
            <person name="LaButti K."/>
            <person name="Riley R."/>
            <person name="Lipzen A."/>
            <person name="Clum A."/>
            <person name="Drula E."/>
            <person name="Henrissat B."/>
            <person name="Kohler A."/>
            <person name="Grigoriev I.V."/>
            <person name="Martin F.M."/>
            <person name="Hacquard S."/>
        </authorList>
    </citation>
    <scope>NUCLEOTIDE SEQUENCE</scope>
    <source>
        <strain evidence="5">MPI-CAGE-CH-0235</strain>
    </source>
</reference>
<keyword evidence="4" id="KW-0788">Thiol protease</keyword>
<dbReference type="InterPro" id="IPR036440">
    <property type="entry name" value="Peptidase_C15-like_sf"/>
</dbReference>
<dbReference type="GO" id="GO:0006508">
    <property type="term" value="P:proteolysis"/>
    <property type="evidence" value="ECO:0007669"/>
    <property type="project" value="UniProtKB-KW"/>
</dbReference>
<protein>
    <submittedName>
        <fullName evidence="5">Uncharacterized protein</fullName>
    </submittedName>
</protein>
<dbReference type="OrthoDB" id="407146at2759"/>
<accession>A0A8K0SXG5</accession>
<dbReference type="GO" id="GO:0008234">
    <property type="term" value="F:cysteine-type peptidase activity"/>
    <property type="evidence" value="ECO:0007669"/>
    <property type="project" value="UniProtKB-KW"/>
</dbReference>
<comment type="caution">
    <text evidence="5">The sequence shown here is derived from an EMBL/GenBank/DDBJ whole genome shotgun (WGS) entry which is preliminary data.</text>
</comment>
<name>A0A8K0SXG5_9HYPO</name>
<dbReference type="InterPro" id="IPR016125">
    <property type="entry name" value="Peptidase_C15-like"/>
</dbReference>
<feature type="non-terminal residue" evidence="5">
    <location>
        <position position="221"/>
    </location>
</feature>
<evidence type="ECO:0000256" key="4">
    <source>
        <dbReference type="ARBA" id="ARBA00022807"/>
    </source>
</evidence>
<keyword evidence="6" id="KW-1185">Reference proteome</keyword>
<evidence type="ECO:0000313" key="5">
    <source>
        <dbReference type="EMBL" id="KAH7325822.1"/>
    </source>
</evidence>
<dbReference type="AlphaFoldDB" id="A0A8K0SXG5"/>
<evidence type="ECO:0000313" key="6">
    <source>
        <dbReference type="Proteomes" id="UP000813444"/>
    </source>
</evidence>
<dbReference type="EMBL" id="JAGPNK010000002">
    <property type="protein sequence ID" value="KAH7325822.1"/>
    <property type="molecule type" value="Genomic_DNA"/>
</dbReference>
<dbReference type="PANTHER" id="PTHR23402">
    <property type="entry name" value="PROTEASE FAMILY C15 PYROGLUTAMYL-PEPTIDASE I-RELATED"/>
    <property type="match status" value="1"/>
</dbReference>
<proteinExistence type="inferred from homology"/>
<dbReference type="Gene3D" id="3.40.630.20">
    <property type="entry name" value="Peptidase C15, pyroglutamyl peptidase I-like"/>
    <property type="match status" value="1"/>
</dbReference>
<organism evidence="5 6">
    <name type="scientific">Stachybotrys elegans</name>
    <dbReference type="NCBI Taxonomy" id="80388"/>
    <lineage>
        <taxon>Eukaryota</taxon>
        <taxon>Fungi</taxon>
        <taxon>Dikarya</taxon>
        <taxon>Ascomycota</taxon>
        <taxon>Pezizomycotina</taxon>
        <taxon>Sordariomycetes</taxon>
        <taxon>Hypocreomycetidae</taxon>
        <taxon>Hypocreales</taxon>
        <taxon>Stachybotryaceae</taxon>
        <taxon>Stachybotrys</taxon>
    </lineage>
</organism>
<dbReference type="SUPFAM" id="SSF53182">
    <property type="entry name" value="Pyrrolidone carboxyl peptidase (pyroglutamate aminopeptidase)"/>
    <property type="match status" value="1"/>
</dbReference>
<keyword evidence="2" id="KW-0645">Protease</keyword>
<evidence type="ECO:0000256" key="2">
    <source>
        <dbReference type="ARBA" id="ARBA00022670"/>
    </source>
</evidence>
<keyword evidence="3" id="KW-0378">Hydrolase</keyword>
<sequence length="221" mass="25573">MFPQRQVHVAVTGNPPFMEYDYNTSQLVRDALPEVIQRPNKRDIRILKYYRDTLDTYDDVRAVSNDIWSGKRSMFLPTPQPDEKEERVHVDFILHLGMIALGWDADQFRFETIAHRDGYKLPGDDGKYVDSDHLKSLGLPDTLTTSLDVEAAWRKVKEQYPDVTSCVSHDAGLYFCEFRLYSSLAEPLLTKDFSDRKGRVVFEHLPQAHTEQAIHLARDIT</sequence>
<evidence type="ECO:0000256" key="1">
    <source>
        <dbReference type="ARBA" id="ARBA00006641"/>
    </source>
</evidence>
<evidence type="ECO:0000256" key="3">
    <source>
        <dbReference type="ARBA" id="ARBA00022801"/>
    </source>
</evidence>
<gene>
    <name evidence="5" type="ORF">B0I35DRAFT_457211</name>
</gene>